<accession>A0A672IUC3</accession>
<reference evidence="2" key="2">
    <citation type="submission" date="2025-08" db="UniProtKB">
        <authorList>
            <consortium name="Ensembl"/>
        </authorList>
    </citation>
    <scope>IDENTIFICATION</scope>
</reference>
<dbReference type="SUPFAM" id="SSF50814">
    <property type="entry name" value="Lipocalins"/>
    <property type="match status" value="1"/>
</dbReference>
<name>A0A672IUC3_SALFA</name>
<dbReference type="InterPro" id="IPR000463">
    <property type="entry name" value="Fatty_acid-bd"/>
</dbReference>
<keyword evidence="3" id="KW-1185">Reference proteome</keyword>
<dbReference type="Proteomes" id="UP000472267">
    <property type="component" value="Chromosome 22"/>
</dbReference>
<evidence type="ECO:0000256" key="1">
    <source>
        <dbReference type="ARBA" id="ARBA00008390"/>
    </source>
</evidence>
<dbReference type="PRINTS" id="PR00178">
    <property type="entry name" value="FATTYACIDBP"/>
</dbReference>
<sequence length="137" mass="15634">MDFSGTWKIYSEENLEAFLKAVGAPDMIIKMRQNKEKPVVVIEQKGDEFTYTLKTAICTQSHSFTLGKETEMTTPDGRKLKCTFTVQDGKLISVTEKYTSVREIQGDEMVELLIFLAVLVCVNLDTSKKFHRSRNIM</sequence>
<dbReference type="AlphaFoldDB" id="A0A672IUC3"/>
<evidence type="ECO:0000313" key="2">
    <source>
        <dbReference type="Ensembl" id="ENSSFAP00005044659.1"/>
    </source>
</evidence>
<gene>
    <name evidence="2" type="primary">LOC115409673</name>
</gene>
<dbReference type="InParanoid" id="A0A672IUC3"/>
<reference evidence="2" key="1">
    <citation type="submission" date="2019-06" db="EMBL/GenBank/DDBJ databases">
        <authorList>
            <consortium name="Wellcome Sanger Institute Data Sharing"/>
        </authorList>
    </citation>
    <scope>NUCLEOTIDE SEQUENCE [LARGE SCALE GENOMIC DNA]</scope>
</reference>
<comment type="similarity">
    <text evidence="1">Belongs to the calycin superfamily. Fatty-acid binding protein (FABP) family.</text>
</comment>
<protein>
    <submittedName>
        <fullName evidence="2">Fatty acid-binding protein, liver-like</fullName>
    </submittedName>
</protein>
<dbReference type="InterPro" id="IPR031259">
    <property type="entry name" value="ILBP"/>
</dbReference>
<dbReference type="PANTHER" id="PTHR11955">
    <property type="entry name" value="FATTY ACID BINDING PROTEIN"/>
    <property type="match status" value="1"/>
</dbReference>
<dbReference type="Ensembl" id="ENSSFAT00005046228.1">
    <property type="protein sequence ID" value="ENSSFAP00005044659.1"/>
    <property type="gene ID" value="ENSSFAG00005021949.1"/>
</dbReference>
<dbReference type="GO" id="GO:0008289">
    <property type="term" value="F:lipid binding"/>
    <property type="evidence" value="ECO:0007669"/>
    <property type="project" value="InterPro"/>
</dbReference>
<evidence type="ECO:0000313" key="3">
    <source>
        <dbReference type="Proteomes" id="UP000472267"/>
    </source>
</evidence>
<dbReference type="Pfam" id="PF14651">
    <property type="entry name" value="Lipocalin_7"/>
    <property type="match status" value="1"/>
</dbReference>
<reference evidence="2" key="3">
    <citation type="submission" date="2025-09" db="UniProtKB">
        <authorList>
            <consortium name="Ensembl"/>
        </authorList>
    </citation>
    <scope>IDENTIFICATION</scope>
</reference>
<dbReference type="InterPro" id="IPR012674">
    <property type="entry name" value="Calycin"/>
</dbReference>
<organism evidence="2 3">
    <name type="scientific">Salarias fasciatus</name>
    <name type="common">Jewelled blenny</name>
    <name type="synonym">Blennius fasciatus</name>
    <dbReference type="NCBI Taxonomy" id="181472"/>
    <lineage>
        <taxon>Eukaryota</taxon>
        <taxon>Metazoa</taxon>
        <taxon>Chordata</taxon>
        <taxon>Craniata</taxon>
        <taxon>Vertebrata</taxon>
        <taxon>Euteleostomi</taxon>
        <taxon>Actinopterygii</taxon>
        <taxon>Neopterygii</taxon>
        <taxon>Teleostei</taxon>
        <taxon>Neoteleostei</taxon>
        <taxon>Acanthomorphata</taxon>
        <taxon>Ovalentaria</taxon>
        <taxon>Blenniimorphae</taxon>
        <taxon>Blenniiformes</taxon>
        <taxon>Blennioidei</taxon>
        <taxon>Blenniidae</taxon>
        <taxon>Salariinae</taxon>
        <taxon>Salarias</taxon>
    </lineage>
</organism>
<proteinExistence type="inferred from homology"/>
<dbReference type="Gene3D" id="2.40.128.20">
    <property type="match status" value="1"/>
</dbReference>